<proteinExistence type="predicted"/>
<comment type="caution">
    <text evidence="1">The sequence shown here is derived from an EMBL/GenBank/DDBJ whole genome shotgun (WGS) entry which is preliminary data.</text>
</comment>
<accession>A0ABU5AID7</accession>
<dbReference type="EMBL" id="JAVIIP010000003">
    <property type="protein sequence ID" value="MDX8537045.1"/>
    <property type="molecule type" value="Genomic_DNA"/>
</dbReference>
<name>A0ABU5AID7_9HYPH</name>
<reference evidence="1 2" key="1">
    <citation type="submission" date="2023-08" db="EMBL/GenBank/DDBJ databases">
        <title>Implementing the SeqCode for naming new Mesorhizobium species isolated from Vachellia karroo root nodules.</title>
        <authorList>
            <person name="Van Lill M."/>
        </authorList>
    </citation>
    <scope>NUCLEOTIDE SEQUENCE [LARGE SCALE GENOMIC DNA]</scope>
    <source>
        <strain evidence="1 2">VK4B</strain>
    </source>
</reference>
<protein>
    <recommendedName>
        <fullName evidence="3">HK97 gp10 family phage protein</fullName>
    </recommendedName>
</protein>
<gene>
    <name evidence="1" type="ORF">RFM23_05335</name>
</gene>
<evidence type="ECO:0000313" key="2">
    <source>
        <dbReference type="Proteomes" id="UP001276564"/>
    </source>
</evidence>
<dbReference type="RefSeq" id="WP_320319823.1">
    <property type="nucleotide sequence ID" value="NZ_JAVIIP010000003.1"/>
</dbReference>
<dbReference type="Proteomes" id="UP001276564">
    <property type="component" value="Unassembled WGS sequence"/>
</dbReference>
<keyword evidence="2" id="KW-1185">Reference proteome</keyword>
<sequence length="149" mass="16746">MNATARLAREDAITEALRVVNDAIGDEVPSAQAFRIIDAIKRLRDGQPVRVTSGERRDYLSEGQEAARVAWNKTHSQDATGPEYDALIGIDTPLGRLRVTTWRRPWSGERGERIAWASEYYLNDLPITVAEIRACGLAQRPTSRNRKRS</sequence>
<evidence type="ECO:0000313" key="1">
    <source>
        <dbReference type="EMBL" id="MDX8537045.1"/>
    </source>
</evidence>
<organism evidence="1 2">
    <name type="scientific">Mesorhizobium abyssinicae</name>
    <dbReference type="NCBI Taxonomy" id="1209958"/>
    <lineage>
        <taxon>Bacteria</taxon>
        <taxon>Pseudomonadati</taxon>
        <taxon>Pseudomonadota</taxon>
        <taxon>Alphaproteobacteria</taxon>
        <taxon>Hyphomicrobiales</taxon>
        <taxon>Phyllobacteriaceae</taxon>
        <taxon>Mesorhizobium</taxon>
    </lineage>
</organism>
<evidence type="ECO:0008006" key="3">
    <source>
        <dbReference type="Google" id="ProtNLM"/>
    </source>
</evidence>